<name>A0A8H4L2C1_9HYPO</name>
<feature type="compositionally biased region" description="Basic and acidic residues" evidence="1">
    <location>
        <begin position="51"/>
        <end position="66"/>
    </location>
</feature>
<evidence type="ECO:0000256" key="1">
    <source>
        <dbReference type="SAM" id="MobiDB-lite"/>
    </source>
</evidence>
<evidence type="ECO:0000313" key="2">
    <source>
        <dbReference type="EMBL" id="KAF4459934.1"/>
    </source>
</evidence>
<organism evidence="2 3">
    <name type="scientific">Fusarium albosuccineum</name>
    <dbReference type="NCBI Taxonomy" id="1237068"/>
    <lineage>
        <taxon>Eukaryota</taxon>
        <taxon>Fungi</taxon>
        <taxon>Dikarya</taxon>
        <taxon>Ascomycota</taxon>
        <taxon>Pezizomycotina</taxon>
        <taxon>Sordariomycetes</taxon>
        <taxon>Hypocreomycetidae</taxon>
        <taxon>Hypocreales</taxon>
        <taxon>Nectriaceae</taxon>
        <taxon>Fusarium</taxon>
        <taxon>Fusarium decemcellulare species complex</taxon>
    </lineage>
</organism>
<accession>A0A8H4L2C1</accession>
<feature type="compositionally biased region" description="Polar residues" evidence="1">
    <location>
        <begin position="76"/>
        <end position="89"/>
    </location>
</feature>
<protein>
    <submittedName>
        <fullName evidence="2">Uncharacterized protein</fullName>
    </submittedName>
</protein>
<dbReference type="AlphaFoldDB" id="A0A8H4L2C1"/>
<dbReference type="Proteomes" id="UP000554235">
    <property type="component" value="Unassembled WGS sequence"/>
</dbReference>
<dbReference type="OrthoDB" id="3921745at2759"/>
<feature type="region of interest" description="Disordered" evidence="1">
    <location>
        <begin position="37"/>
        <end position="102"/>
    </location>
</feature>
<proteinExistence type="predicted"/>
<gene>
    <name evidence="2" type="ORF">FALBO_13303</name>
</gene>
<reference evidence="2 3" key="1">
    <citation type="submission" date="2020-01" db="EMBL/GenBank/DDBJ databases">
        <title>Identification and distribution of gene clusters putatively required for synthesis of sphingolipid metabolism inhibitors in phylogenetically diverse species of the filamentous fungus Fusarium.</title>
        <authorList>
            <person name="Kim H.-S."/>
            <person name="Busman M."/>
            <person name="Brown D.W."/>
            <person name="Divon H."/>
            <person name="Uhlig S."/>
            <person name="Proctor R.H."/>
        </authorList>
    </citation>
    <scope>NUCLEOTIDE SEQUENCE [LARGE SCALE GENOMIC DNA]</scope>
    <source>
        <strain evidence="2 3">NRRL 20459</strain>
    </source>
</reference>
<feature type="compositionally biased region" description="Basic residues" evidence="1">
    <location>
        <begin position="92"/>
        <end position="102"/>
    </location>
</feature>
<keyword evidence="3" id="KW-1185">Reference proteome</keyword>
<dbReference type="EMBL" id="JAADYS010002056">
    <property type="protein sequence ID" value="KAF4459934.1"/>
    <property type="molecule type" value="Genomic_DNA"/>
</dbReference>
<comment type="caution">
    <text evidence="2">The sequence shown here is derived from an EMBL/GenBank/DDBJ whole genome shotgun (WGS) entry which is preliminary data.</text>
</comment>
<sequence>MGEFDRGVEVMKRMQNINAAASSSLLNPTDASIASDVAGRNVQSSSCYNAERSRLRDRGGDDRGPNDRYNAVHAGNSMSGQPHSHTQNGVPHHTRDRQHRRFNPKYTTEEGDFIIYALHDKKMKWQQIHRELNDIFGNKYERTLPGLQAWYYRMNQRIPVWDDDGSLCFENEDDLEPRQESIKCWNRGDQERATVSLGLGQRYPERAVTYHWVDAELRARARDWGRPSVPFLGRQQRC</sequence>
<evidence type="ECO:0000313" key="3">
    <source>
        <dbReference type="Proteomes" id="UP000554235"/>
    </source>
</evidence>